<accession>A0AAV1QQ17</accession>
<dbReference type="Proteomes" id="UP001314170">
    <property type="component" value="Unassembled WGS sequence"/>
</dbReference>
<comment type="caution">
    <text evidence="1">The sequence shown here is derived from an EMBL/GenBank/DDBJ whole genome shotgun (WGS) entry which is preliminary data.</text>
</comment>
<dbReference type="EMBL" id="CAWUPB010000058">
    <property type="protein sequence ID" value="CAK7323063.1"/>
    <property type="molecule type" value="Genomic_DNA"/>
</dbReference>
<keyword evidence="2" id="KW-1185">Reference proteome</keyword>
<gene>
    <name evidence="1" type="ORF">DCAF_LOCUS678</name>
</gene>
<evidence type="ECO:0000313" key="1">
    <source>
        <dbReference type="EMBL" id="CAK7323063.1"/>
    </source>
</evidence>
<reference evidence="1 2" key="1">
    <citation type="submission" date="2024-01" db="EMBL/GenBank/DDBJ databases">
        <authorList>
            <person name="Waweru B."/>
        </authorList>
    </citation>
    <scope>NUCLEOTIDE SEQUENCE [LARGE SCALE GENOMIC DNA]</scope>
</reference>
<proteinExistence type="predicted"/>
<evidence type="ECO:0000313" key="2">
    <source>
        <dbReference type="Proteomes" id="UP001314170"/>
    </source>
</evidence>
<organism evidence="1 2">
    <name type="scientific">Dovyalis caffra</name>
    <dbReference type="NCBI Taxonomy" id="77055"/>
    <lineage>
        <taxon>Eukaryota</taxon>
        <taxon>Viridiplantae</taxon>
        <taxon>Streptophyta</taxon>
        <taxon>Embryophyta</taxon>
        <taxon>Tracheophyta</taxon>
        <taxon>Spermatophyta</taxon>
        <taxon>Magnoliopsida</taxon>
        <taxon>eudicotyledons</taxon>
        <taxon>Gunneridae</taxon>
        <taxon>Pentapetalae</taxon>
        <taxon>rosids</taxon>
        <taxon>fabids</taxon>
        <taxon>Malpighiales</taxon>
        <taxon>Salicaceae</taxon>
        <taxon>Flacourtieae</taxon>
        <taxon>Dovyalis</taxon>
    </lineage>
</organism>
<name>A0AAV1QQ17_9ROSI</name>
<dbReference type="AlphaFoldDB" id="A0AAV1QQ17"/>
<sequence>MKSHIGEWKILKSSGDVEGGEGYDEIPASRIRAGLELILYPWRLRLAPILRVWLMIPDRLIPQRD</sequence>
<protein>
    <submittedName>
        <fullName evidence="1">Uncharacterized protein</fullName>
    </submittedName>
</protein>